<comment type="pathway">
    <text evidence="4">Carbohydrate metabolism; tricarboxylic acid cycle.</text>
</comment>
<dbReference type="Gene3D" id="1.20.1300.10">
    <property type="entry name" value="Fumarate reductase/succinate dehydrogenase, transmembrane subunit"/>
    <property type="match status" value="1"/>
</dbReference>
<evidence type="ECO:0000256" key="8">
    <source>
        <dbReference type="ARBA" id="ARBA00022532"/>
    </source>
</evidence>
<dbReference type="CDD" id="cd03495">
    <property type="entry name" value="SQR_TypeC_SdhD_like"/>
    <property type="match status" value="1"/>
</dbReference>
<evidence type="ECO:0000256" key="12">
    <source>
        <dbReference type="ARBA" id="ARBA00022982"/>
    </source>
</evidence>
<feature type="transmembrane region" description="Helical" evidence="16">
    <location>
        <begin position="65"/>
        <end position="85"/>
    </location>
</feature>
<keyword evidence="14" id="KW-0408">Iron</keyword>
<keyword evidence="8" id="KW-0816">Tricarboxylic acid cycle</keyword>
<evidence type="ECO:0000313" key="17">
    <source>
        <dbReference type="EMBL" id="MFC7292011.1"/>
    </source>
</evidence>
<keyword evidence="7" id="KW-0813">Transport</keyword>
<dbReference type="SUPFAM" id="SSF81343">
    <property type="entry name" value="Fumarate reductase respiratory complex transmembrane subunits"/>
    <property type="match status" value="1"/>
</dbReference>
<evidence type="ECO:0000256" key="2">
    <source>
        <dbReference type="ARBA" id="ARBA00004050"/>
    </source>
</evidence>
<evidence type="ECO:0000256" key="14">
    <source>
        <dbReference type="ARBA" id="ARBA00023004"/>
    </source>
</evidence>
<evidence type="ECO:0000256" key="15">
    <source>
        <dbReference type="ARBA" id="ARBA00023136"/>
    </source>
</evidence>
<keyword evidence="11" id="KW-0479">Metal-binding</keyword>
<keyword evidence="13 16" id="KW-1133">Transmembrane helix</keyword>
<evidence type="ECO:0000256" key="13">
    <source>
        <dbReference type="ARBA" id="ARBA00022989"/>
    </source>
</evidence>
<reference evidence="18" key="1">
    <citation type="journal article" date="2019" name="Int. J. Syst. Evol. Microbiol.">
        <title>The Global Catalogue of Microorganisms (GCM) 10K type strain sequencing project: providing services to taxonomists for standard genome sequencing and annotation.</title>
        <authorList>
            <consortium name="The Broad Institute Genomics Platform"/>
            <consortium name="The Broad Institute Genome Sequencing Center for Infectious Disease"/>
            <person name="Wu L."/>
            <person name="Ma J."/>
        </authorList>
    </citation>
    <scope>NUCLEOTIDE SEQUENCE [LARGE SCALE GENOMIC DNA]</scope>
    <source>
        <strain evidence="18">CCUG 51308</strain>
    </source>
</reference>
<evidence type="ECO:0000256" key="6">
    <source>
        <dbReference type="ARBA" id="ARBA00019425"/>
    </source>
</evidence>
<evidence type="ECO:0000256" key="9">
    <source>
        <dbReference type="ARBA" id="ARBA00022617"/>
    </source>
</evidence>
<feature type="transmembrane region" description="Helical" evidence="16">
    <location>
        <begin position="27"/>
        <end position="45"/>
    </location>
</feature>
<dbReference type="RefSeq" id="WP_382167254.1">
    <property type="nucleotide sequence ID" value="NZ_JBHTBR010000005.1"/>
</dbReference>
<dbReference type="InterPro" id="IPR000701">
    <property type="entry name" value="SuccDH_FuR_B_TM-su"/>
</dbReference>
<evidence type="ECO:0000256" key="5">
    <source>
        <dbReference type="ARBA" id="ARBA00011558"/>
    </source>
</evidence>
<sequence length="133" mass="14502">MSNSSMRTPLGKVRGLGSARDGAGHYIAQRVTAVALIFLVPWFLFSMLCATKGANALERFANAEVWLSQPFNAILVLLAFCSAIYHMRLGLQVVIEDYISGHGMRIALLMLNTFVSFAMIAVTVFSVFKVAVA</sequence>
<comment type="caution">
    <text evidence="17">The sequence shown here is derived from an EMBL/GenBank/DDBJ whole genome shotgun (WGS) entry which is preliminary data.</text>
</comment>
<comment type="function">
    <text evidence="2">Membrane-anchoring subunit of succinate dehydrogenase (SDH).</text>
</comment>
<feature type="transmembrane region" description="Helical" evidence="16">
    <location>
        <begin position="106"/>
        <end position="128"/>
    </location>
</feature>
<comment type="subunit">
    <text evidence="5">Part of an enzyme complex containing four subunits: a flavoprotein, an iron-sulfur protein, plus two membrane-anchoring proteins, SdhC and SdhD.</text>
</comment>
<evidence type="ECO:0000256" key="3">
    <source>
        <dbReference type="ARBA" id="ARBA00004141"/>
    </source>
</evidence>
<comment type="subcellular location">
    <subcellularLocation>
        <location evidence="3">Membrane</location>
        <topology evidence="3">Multi-pass membrane protein</topology>
    </subcellularLocation>
</comment>
<evidence type="ECO:0000256" key="10">
    <source>
        <dbReference type="ARBA" id="ARBA00022692"/>
    </source>
</evidence>
<protein>
    <recommendedName>
        <fullName evidence="6">Succinate dehydrogenase hydrophobic membrane anchor subunit</fullName>
    </recommendedName>
</protein>
<evidence type="ECO:0000256" key="16">
    <source>
        <dbReference type="SAM" id="Phobius"/>
    </source>
</evidence>
<dbReference type="InterPro" id="IPR034804">
    <property type="entry name" value="SQR/QFR_C/D"/>
</dbReference>
<evidence type="ECO:0000256" key="4">
    <source>
        <dbReference type="ARBA" id="ARBA00005163"/>
    </source>
</evidence>
<organism evidence="17 18">
    <name type="scientific">Hirschia litorea</name>
    <dbReference type="NCBI Taxonomy" id="1199156"/>
    <lineage>
        <taxon>Bacteria</taxon>
        <taxon>Pseudomonadati</taxon>
        <taxon>Pseudomonadota</taxon>
        <taxon>Alphaproteobacteria</taxon>
        <taxon>Hyphomonadales</taxon>
        <taxon>Hyphomonadaceae</taxon>
        <taxon>Hirschia</taxon>
    </lineage>
</organism>
<dbReference type="NCBIfam" id="TIGR02968">
    <property type="entry name" value="succ_dehyd_anc"/>
    <property type="match status" value="1"/>
</dbReference>
<dbReference type="Proteomes" id="UP001596492">
    <property type="component" value="Unassembled WGS sequence"/>
</dbReference>
<dbReference type="EMBL" id="JBHTBR010000005">
    <property type="protein sequence ID" value="MFC7292011.1"/>
    <property type="molecule type" value="Genomic_DNA"/>
</dbReference>
<proteinExistence type="predicted"/>
<gene>
    <name evidence="17" type="primary">sdhD</name>
    <name evidence="17" type="ORF">ACFQS8_10320</name>
</gene>
<keyword evidence="18" id="KW-1185">Reference proteome</keyword>
<keyword evidence="10 16" id="KW-0812">Transmembrane</keyword>
<keyword evidence="9" id="KW-0349">Heme</keyword>
<dbReference type="Pfam" id="PF01127">
    <property type="entry name" value="Sdh_cyt"/>
    <property type="match status" value="1"/>
</dbReference>
<evidence type="ECO:0000256" key="11">
    <source>
        <dbReference type="ARBA" id="ARBA00022723"/>
    </source>
</evidence>
<name>A0ABW2ILI3_9PROT</name>
<accession>A0ABW2ILI3</accession>
<keyword evidence="15 16" id="KW-0472">Membrane</keyword>
<keyword evidence="12" id="KW-0249">Electron transport</keyword>
<dbReference type="InterPro" id="IPR014312">
    <property type="entry name" value="Succ_DH_anchor"/>
</dbReference>
<comment type="cofactor">
    <cofactor evidence="1">
        <name>heme</name>
        <dbReference type="ChEBI" id="CHEBI:30413"/>
    </cofactor>
</comment>
<evidence type="ECO:0000313" key="18">
    <source>
        <dbReference type="Proteomes" id="UP001596492"/>
    </source>
</evidence>
<evidence type="ECO:0000256" key="7">
    <source>
        <dbReference type="ARBA" id="ARBA00022448"/>
    </source>
</evidence>
<evidence type="ECO:0000256" key="1">
    <source>
        <dbReference type="ARBA" id="ARBA00001971"/>
    </source>
</evidence>